<evidence type="ECO:0000313" key="2">
    <source>
        <dbReference type="EMBL" id="CAF1259804.1"/>
    </source>
</evidence>
<protein>
    <submittedName>
        <fullName evidence="3">Uncharacterized protein</fullName>
    </submittedName>
</protein>
<keyword evidence="1" id="KW-0732">Signal</keyword>
<name>A0A816X0Y6_9BILA</name>
<accession>A0A816X0Y6</accession>
<dbReference type="EMBL" id="CAJOBJ010329675">
    <property type="protein sequence ID" value="CAF5180744.1"/>
    <property type="molecule type" value="Genomic_DNA"/>
</dbReference>
<reference evidence="3" key="1">
    <citation type="submission" date="2021-02" db="EMBL/GenBank/DDBJ databases">
        <authorList>
            <person name="Nowell W R."/>
        </authorList>
    </citation>
    <scope>NUCLEOTIDE SEQUENCE</scope>
</reference>
<sequence>MYFTLVVLFSTFVFTNGRHFNGGTITWAPVNPYDNGSSVDITITQTYSWTYPYVQCANNVPISTSRFSGANANLLCVVDCTTDGGYSSTS</sequence>
<dbReference type="EMBL" id="CAJOBI010325108">
    <property type="protein sequence ID" value="CAF5190589.1"/>
    <property type="molecule type" value="Genomic_DNA"/>
</dbReference>
<evidence type="ECO:0000313" key="7">
    <source>
        <dbReference type="Proteomes" id="UP000663824"/>
    </source>
</evidence>
<dbReference type="Proteomes" id="UP000681720">
    <property type="component" value="Unassembled WGS sequence"/>
</dbReference>
<evidence type="ECO:0000313" key="4">
    <source>
        <dbReference type="EMBL" id="CAF5095009.1"/>
    </source>
</evidence>
<dbReference type="Proteomes" id="UP000681967">
    <property type="component" value="Unassembled WGS sequence"/>
</dbReference>
<dbReference type="EMBL" id="CAJOBH010237045">
    <property type="protein sequence ID" value="CAF5095009.1"/>
    <property type="molecule type" value="Genomic_DNA"/>
</dbReference>
<organism evidence="3 7">
    <name type="scientific">Rotaria magnacalcarata</name>
    <dbReference type="NCBI Taxonomy" id="392030"/>
    <lineage>
        <taxon>Eukaryota</taxon>
        <taxon>Metazoa</taxon>
        <taxon>Spiralia</taxon>
        <taxon>Gnathifera</taxon>
        <taxon>Rotifera</taxon>
        <taxon>Eurotatoria</taxon>
        <taxon>Bdelloidea</taxon>
        <taxon>Philodinida</taxon>
        <taxon>Philodinidae</taxon>
        <taxon>Rotaria</taxon>
    </lineage>
</organism>
<feature type="signal peptide" evidence="1">
    <location>
        <begin position="1"/>
        <end position="17"/>
    </location>
</feature>
<evidence type="ECO:0000313" key="5">
    <source>
        <dbReference type="EMBL" id="CAF5180744.1"/>
    </source>
</evidence>
<dbReference type="Proteomes" id="UP000676336">
    <property type="component" value="Unassembled WGS sequence"/>
</dbReference>
<evidence type="ECO:0000256" key="1">
    <source>
        <dbReference type="SAM" id="SignalP"/>
    </source>
</evidence>
<dbReference type="Proteomes" id="UP000663824">
    <property type="component" value="Unassembled WGS sequence"/>
</dbReference>
<dbReference type="AlphaFoldDB" id="A0A816X0Y6"/>
<proteinExistence type="predicted"/>
<dbReference type="EMBL" id="CAJNRE010015788">
    <property type="protein sequence ID" value="CAF2140908.1"/>
    <property type="molecule type" value="Genomic_DNA"/>
</dbReference>
<dbReference type="EMBL" id="CAJNOV010006781">
    <property type="protein sequence ID" value="CAF1259804.1"/>
    <property type="molecule type" value="Genomic_DNA"/>
</dbReference>
<evidence type="ECO:0000313" key="3">
    <source>
        <dbReference type="EMBL" id="CAF2140908.1"/>
    </source>
</evidence>
<comment type="caution">
    <text evidence="3">The sequence shown here is derived from an EMBL/GenBank/DDBJ whole genome shotgun (WGS) entry which is preliminary data.</text>
</comment>
<evidence type="ECO:0000313" key="6">
    <source>
        <dbReference type="EMBL" id="CAF5190589.1"/>
    </source>
</evidence>
<gene>
    <name evidence="4" type="ORF">BYL167_LOCUS63646</name>
    <name evidence="2" type="ORF">CJN711_LOCUS14925</name>
    <name evidence="5" type="ORF">GIL414_LOCUS69216</name>
    <name evidence="3" type="ORF">MBJ925_LOCUS29493</name>
    <name evidence="6" type="ORF">SMN809_LOCUS72153</name>
</gene>
<feature type="chain" id="PRO_5036230858" evidence="1">
    <location>
        <begin position="18"/>
        <end position="90"/>
    </location>
</feature>
<dbReference type="Proteomes" id="UP000663855">
    <property type="component" value="Unassembled WGS sequence"/>
</dbReference>